<accession>A0A9X2ESY5</accession>
<name>A0A9X2ESY5_9GAMM</name>
<organism evidence="1 2">
    <name type="scientific">Microbulbifer okhotskensis</name>
    <dbReference type="NCBI Taxonomy" id="2926617"/>
    <lineage>
        <taxon>Bacteria</taxon>
        <taxon>Pseudomonadati</taxon>
        <taxon>Pseudomonadota</taxon>
        <taxon>Gammaproteobacteria</taxon>
        <taxon>Cellvibrionales</taxon>
        <taxon>Microbulbiferaceae</taxon>
        <taxon>Microbulbifer</taxon>
    </lineage>
</organism>
<sequence length="120" mass="12340">MEHMLLGEALGIALHANQKQIKAGGNKLLESGETIAGRQLAGLVSGAAIGGAGAGPSFGIVAGMGDVYYGIELLASELNLNVSSVDYTRPILPQISDATVRGYAERRLGNIANTFLSGQN</sequence>
<gene>
    <name evidence="1" type="ORF">MO867_21410</name>
</gene>
<evidence type="ECO:0000313" key="2">
    <source>
        <dbReference type="Proteomes" id="UP001139028"/>
    </source>
</evidence>
<dbReference type="EMBL" id="JALBWM010000227">
    <property type="protein sequence ID" value="MCO1336890.1"/>
    <property type="molecule type" value="Genomic_DNA"/>
</dbReference>
<keyword evidence="2" id="KW-1185">Reference proteome</keyword>
<dbReference type="Proteomes" id="UP001139028">
    <property type="component" value="Unassembled WGS sequence"/>
</dbReference>
<dbReference type="RefSeq" id="WP_252472921.1">
    <property type="nucleotide sequence ID" value="NZ_JALBWM010000227.1"/>
</dbReference>
<evidence type="ECO:0000313" key="1">
    <source>
        <dbReference type="EMBL" id="MCO1336890.1"/>
    </source>
</evidence>
<proteinExistence type="predicted"/>
<protein>
    <submittedName>
        <fullName evidence="1">Uncharacterized protein</fullName>
    </submittedName>
</protein>
<comment type="caution">
    <text evidence="1">The sequence shown here is derived from an EMBL/GenBank/DDBJ whole genome shotgun (WGS) entry which is preliminary data.</text>
</comment>
<reference evidence="1" key="1">
    <citation type="journal article" date="2022" name="Arch. Microbiol.">
        <title>Microbulbifer okhotskensis sp. nov., isolated from a deep bottom sediment of the Okhotsk Sea.</title>
        <authorList>
            <person name="Romanenko L."/>
            <person name="Kurilenko V."/>
            <person name="Otstavnykh N."/>
            <person name="Velansky P."/>
            <person name="Isaeva M."/>
            <person name="Mikhailov V."/>
        </authorList>
    </citation>
    <scope>NUCLEOTIDE SEQUENCE</scope>
    <source>
        <strain evidence="1">OS29</strain>
    </source>
</reference>
<dbReference type="AlphaFoldDB" id="A0A9X2ESY5"/>